<dbReference type="EMBL" id="JADDIV010000003">
    <property type="protein sequence ID" value="MBE7367792.1"/>
    <property type="molecule type" value="Genomic_DNA"/>
</dbReference>
<dbReference type="Gene3D" id="3.40.630.30">
    <property type="match status" value="1"/>
</dbReference>
<accession>A0ABR9S3C9</accession>
<dbReference type="RefSeq" id="WP_193676428.1">
    <property type="nucleotide sequence ID" value="NZ_JADDIV010000003.1"/>
</dbReference>
<evidence type="ECO:0000313" key="4">
    <source>
        <dbReference type="EMBL" id="MBE7367792.1"/>
    </source>
</evidence>
<dbReference type="SUPFAM" id="SSF55729">
    <property type="entry name" value="Acyl-CoA N-acyltransferases (Nat)"/>
    <property type="match status" value="1"/>
</dbReference>
<organism evidence="4 5">
    <name type="scientific">Ramlibacter pallidus</name>
    <dbReference type="NCBI Taxonomy" id="2780087"/>
    <lineage>
        <taxon>Bacteria</taxon>
        <taxon>Pseudomonadati</taxon>
        <taxon>Pseudomonadota</taxon>
        <taxon>Betaproteobacteria</taxon>
        <taxon>Burkholderiales</taxon>
        <taxon>Comamonadaceae</taxon>
        <taxon>Ramlibacter</taxon>
    </lineage>
</organism>
<comment type="caution">
    <text evidence="4">The sequence shown here is derived from an EMBL/GenBank/DDBJ whole genome shotgun (WGS) entry which is preliminary data.</text>
</comment>
<dbReference type="Pfam" id="PF00583">
    <property type="entry name" value="Acetyltransf_1"/>
    <property type="match status" value="1"/>
</dbReference>
<sequence length="155" mass="16755">MIAGAAIRLATPGDAPGIAALSRDAIEHGLPWTWQAPRVARAIASPDTNVVVVGPPEAIAAFGIMSYLEDDAHLLLFAVQAAHRRRGLGSAVLAWLEDVARAAGAKRIRVEARRDNAAARSFYNEHGYHERALAPEMYSGLLDGVRLEKWLRAPE</sequence>
<dbReference type="InterPro" id="IPR016181">
    <property type="entry name" value="Acyl_CoA_acyltransferase"/>
</dbReference>
<dbReference type="Proteomes" id="UP000806285">
    <property type="component" value="Unassembled WGS sequence"/>
</dbReference>
<evidence type="ECO:0000256" key="2">
    <source>
        <dbReference type="ARBA" id="ARBA00023315"/>
    </source>
</evidence>
<dbReference type="CDD" id="cd04301">
    <property type="entry name" value="NAT_SF"/>
    <property type="match status" value="1"/>
</dbReference>
<dbReference type="PANTHER" id="PTHR43877">
    <property type="entry name" value="AMINOALKYLPHOSPHONATE N-ACETYLTRANSFERASE-RELATED-RELATED"/>
    <property type="match status" value="1"/>
</dbReference>
<feature type="domain" description="N-acetyltransferase" evidence="3">
    <location>
        <begin position="5"/>
        <end position="152"/>
    </location>
</feature>
<dbReference type="InterPro" id="IPR050832">
    <property type="entry name" value="Bact_Acetyltransf"/>
</dbReference>
<evidence type="ECO:0000256" key="1">
    <source>
        <dbReference type="ARBA" id="ARBA00022679"/>
    </source>
</evidence>
<evidence type="ECO:0000259" key="3">
    <source>
        <dbReference type="PROSITE" id="PS51186"/>
    </source>
</evidence>
<dbReference type="InterPro" id="IPR000182">
    <property type="entry name" value="GNAT_dom"/>
</dbReference>
<protein>
    <submittedName>
        <fullName evidence="4">GNAT family N-acetyltransferase</fullName>
    </submittedName>
</protein>
<proteinExistence type="predicted"/>
<keyword evidence="5" id="KW-1185">Reference proteome</keyword>
<name>A0ABR9S3C9_9BURK</name>
<keyword evidence="1" id="KW-0808">Transferase</keyword>
<keyword evidence="2" id="KW-0012">Acyltransferase</keyword>
<gene>
    <name evidence="4" type="ORF">IM787_09455</name>
</gene>
<evidence type="ECO:0000313" key="5">
    <source>
        <dbReference type="Proteomes" id="UP000806285"/>
    </source>
</evidence>
<reference evidence="4 5" key="1">
    <citation type="submission" date="2020-10" db="EMBL/GenBank/DDBJ databases">
        <title>Ramlibacter sp. HM2 16S ribosomal RNA gene Genome sequencing and assembly.</title>
        <authorList>
            <person name="Kang M."/>
        </authorList>
    </citation>
    <scope>NUCLEOTIDE SEQUENCE [LARGE SCALE GENOMIC DNA]</scope>
    <source>
        <strain evidence="4 5">HM2</strain>
    </source>
</reference>
<dbReference type="PROSITE" id="PS51186">
    <property type="entry name" value="GNAT"/>
    <property type="match status" value="1"/>
</dbReference>